<protein>
    <recommendedName>
        <fullName evidence="1">DUF6802 domain-containing protein</fullName>
    </recommendedName>
</protein>
<keyword evidence="3" id="KW-1185">Reference proteome</keyword>
<gene>
    <name evidence="2" type="ORF">NVS88_14725</name>
</gene>
<name>A0A9X4REI8_9ACTN</name>
<sequence length="88" mass="9490">MWLPDELVFEPAEFDAGHAVDTDGDGLAETMVVQGDDGLTVAYDLDGDGHTDYQVEFDPTGGYRSWELHTGADGAAAWRLTDRGTVAE</sequence>
<dbReference type="Pfam" id="PF20615">
    <property type="entry name" value="DUF6802"/>
    <property type="match status" value="1"/>
</dbReference>
<dbReference type="RefSeq" id="WP_277831892.1">
    <property type="nucleotide sequence ID" value="NZ_JAAIVF010000002.1"/>
</dbReference>
<dbReference type="Proteomes" id="UP001152755">
    <property type="component" value="Unassembled WGS sequence"/>
</dbReference>
<dbReference type="EMBL" id="JANRHA010000009">
    <property type="protein sequence ID" value="MDG3015814.1"/>
    <property type="molecule type" value="Genomic_DNA"/>
</dbReference>
<dbReference type="InterPro" id="IPR046543">
    <property type="entry name" value="DUF6802"/>
</dbReference>
<evidence type="ECO:0000259" key="1">
    <source>
        <dbReference type="Pfam" id="PF20615"/>
    </source>
</evidence>
<dbReference type="AlphaFoldDB" id="A0A9X4REI8"/>
<reference evidence="2" key="1">
    <citation type="submission" date="2022-08" db="EMBL/GenBank/DDBJ databases">
        <title>Genome analysis of Corynebacteriales strain.</title>
        <authorList>
            <person name="Lee S.D."/>
        </authorList>
    </citation>
    <scope>NUCLEOTIDE SEQUENCE</scope>
    <source>
        <strain evidence="2">D3-21</strain>
    </source>
</reference>
<proteinExistence type="predicted"/>
<comment type="caution">
    <text evidence="2">The sequence shown here is derived from an EMBL/GenBank/DDBJ whole genome shotgun (WGS) entry which is preliminary data.</text>
</comment>
<feature type="domain" description="DUF6802" evidence="1">
    <location>
        <begin position="19"/>
        <end position="87"/>
    </location>
</feature>
<evidence type="ECO:0000313" key="3">
    <source>
        <dbReference type="Proteomes" id="UP001152755"/>
    </source>
</evidence>
<accession>A0A9X4REI8</accession>
<evidence type="ECO:0000313" key="2">
    <source>
        <dbReference type="EMBL" id="MDG3015814.1"/>
    </source>
</evidence>
<organism evidence="2 3">
    <name type="scientific">Speluncibacter jeojiensis</name>
    <dbReference type="NCBI Taxonomy" id="2710754"/>
    <lineage>
        <taxon>Bacteria</taxon>
        <taxon>Bacillati</taxon>
        <taxon>Actinomycetota</taxon>
        <taxon>Actinomycetes</taxon>
        <taxon>Mycobacteriales</taxon>
        <taxon>Speluncibacteraceae</taxon>
        <taxon>Speluncibacter</taxon>
    </lineage>
</organism>